<dbReference type="RefSeq" id="WP_271200477.1">
    <property type="nucleotide sequence ID" value="NZ_BSFL01000002.1"/>
</dbReference>
<feature type="domain" description="DUF1206" evidence="2">
    <location>
        <begin position="15"/>
        <end position="83"/>
    </location>
</feature>
<accession>A0A9W6JQ97</accession>
<protein>
    <submittedName>
        <fullName evidence="3">Membrane protein</fullName>
    </submittedName>
</protein>
<evidence type="ECO:0000259" key="2">
    <source>
        <dbReference type="Pfam" id="PF06724"/>
    </source>
</evidence>
<keyword evidence="1" id="KW-0812">Transmembrane</keyword>
<feature type="domain" description="DUF1206" evidence="2">
    <location>
        <begin position="101"/>
        <end position="169"/>
    </location>
</feature>
<sequence>MDLRRSSRIETLARLGFAARGLVYCLVGGLAVLAAIGVGGSTGGSRSALLVLLEQPFGAAILAAVGAGLVCFAAWRITSAVTDADGRGDGAKGRGVRALQAASGVVYLGLAGTAIGLAAGRGGGGGGEDQAAQDWTEWALAQPLGRWAIAAIGLGVVAGGLGYAWKAWRGDVVKRLSVPSDAMSWVTAVGRAGYAARAVTFVLIGGFLALAAWRADSEEVRGLGGALQALRAQPYGWVLLGLTAAGLFAFGLFGFVQARYRRIDAPDLDDARAALRKVV</sequence>
<feature type="transmembrane region" description="Helical" evidence="1">
    <location>
        <begin position="98"/>
        <end position="119"/>
    </location>
</feature>
<comment type="caution">
    <text evidence="3">The sequence shown here is derived from an EMBL/GenBank/DDBJ whole genome shotgun (WGS) entry which is preliminary data.</text>
</comment>
<dbReference type="AlphaFoldDB" id="A0A9W6JQ97"/>
<keyword evidence="1" id="KW-0472">Membrane</keyword>
<reference evidence="3" key="1">
    <citation type="journal article" date="2014" name="Int. J. Syst. Evol. Microbiol.">
        <title>Complete genome sequence of Corynebacterium casei LMG S-19264T (=DSM 44701T), isolated from a smear-ripened cheese.</title>
        <authorList>
            <consortium name="US DOE Joint Genome Institute (JGI-PGF)"/>
            <person name="Walter F."/>
            <person name="Albersmeier A."/>
            <person name="Kalinowski J."/>
            <person name="Ruckert C."/>
        </authorList>
    </citation>
    <scope>NUCLEOTIDE SEQUENCE</scope>
    <source>
        <strain evidence="3">VKM B-2748</strain>
    </source>
</reference>
<feature type="transmembrane region" description="Helical" evidence="1">
    <location>
        <begin position="194"/>
        <end position="215"/>
    </location>
</feature>
<keyword evidence="4" id="KW-1185">Reference proteome</keyword>
<feature type="domain" description="DUF1206" evidence="2">
    <location>
        <begin position="192"/>
        <end position="261"/>
    </location>
</feature>
<evidence type="ECO:0000313" key="3">
    <source>
        <dbReference type="EMBL" id="GLK80000.1"/>
    </source>
</evidence>
<organism evidence="3 4">
    <name type="scientific">Methylopila turkensis</name>
    <dbReference type="NCBI Taxonomy" id="1437816"/>
    <lineage>
        <taxon>Bacteria</taxon>
        <taxon>Pseudomonadati</taxon>
        <taxon>Pseudomonadota</taxon>
        <taxon>Alphaproteobacteria</taxon>
        <taxon>Hyphomicrobiales</taxon>
        <taxon>Methylopilaceae</taxon>
        <taxon>Methylopila</taxon>
    </lineage>
</organism>
<feature type="transmembrane region" description="Helical" evidence="1">
    <location>
        <begin position="12"/>
        <end position="37"/>
    </location>
</feature>
<dbReference type="EMBL" id="BSFL01000002">
    <property type="protein sequence ID" value="GLK80000.1"/>
    <property type="molecule type" value="Genomic_DNA"/>
</dbReference>
<proteinExistence type="predicted"/>
<dbReference type="Pfam" id="PF06724">
    <property type="entry name" value="DUF1206"/>
    <property type="match status" value="3"/>
</dbReference>
<evidence type="ECO:0000313" key="4">
    <source>
        <dbReference type="Proteomes" id="UP001143309"/>
    </source>
</evidence>
<evidence type="ECO:0000256" key="1">
    <source>
        <dbReference type="SAM" id="Phobius"/>
    </source>
</evidence>
<reference evidence="3" key="2">
    <citation type="submission" date="2023-01" db="EMBL/GenBank/DDBJ databases">
        <authorList>
            <person name="Sun Q."/>
            <person name="Evtushenko L."/>
        </authorList>
    </citation>
    <scope>NUCLEOTIDE SEQUENCE</scope>
    <source>
        <strain evidence="3">VKM B-2748</strain>
    </source>
</reference>
<feature type="transmembrane region" description="Helical" evidence="1">
    <location>
        <begin position="57"/>
        <end position="77"/>
    </location>
</feature>
<feature type="transmembrane region" description="Helical" evidence="1">
    <location>
        <begin position="235"/>
        <end position="256"/>
    </location>
</feature>
<feature type="transmembrane region" description="Helical" evidence="1">
    <location>
        <begin position="144"/>
        <end position="165"/>
    </location>
</feature>
<dbReference type="InterPro" id="IPR009597">
    <property type="entry name" value="DUF1206"/>
</dbReference>
<name>A0A9W6JQ97_9HYPH</name>
<gene>
    <name evidence="3" type="ORF">GCM10008174_17410</name>
</gene>
<keyword evidence="1" id="KW-1133">Transmembrane helix</keyword>
<dbReference type="Proteomes" id="UP001143309">
    <property type="component" value="Unassembled WGS sequence"/>
</dbReference>